<comment type="caution">
    <text evidence="3">The sequence shown here is derived from an EMBL/GenBank/DDBJ whole genome shotgun (WGS) entry which is preliminary data.</text>
</comment>
<keyword evidence="1" id="KW-0677">Repeat</keyword>
<dbReference type="OrthoDB" id="341259at2759"/>
<dbReference type="SMART" id="SM00248">
    <property type="entry name" value="ANK"/>
    <property type="match status" value="3"/>
</dbReference>
<reference evidence="3 4" key="1">
    <citation type="submission" date="2019-08" db="EMBL/GenBank/DDBJ databases">
        <title>Whole genome of Aphis craccivora.</title>
        <authorList>
            <person name="Voronova N.V."/>
            <person name="Shulinski R.S."/>
            <person name="Bandarenka Y.V."/>
            <person name="Zhorov D.G."/>
            <person name="Warner D."/>
        </authorList>
    </citation>
    <scope>NUCLEOTIDE SEQUENCE [LARGE SCALE GENOMIC DNA]</scope>
    <source>
        <strain evidence="3">180601</strain>
        <tissue evidence="3">Whole Body</tissue>
    </source>
</reference>
<dbReference type="AlphaFoldDB" id="A0A6G0YZL7"/>
<proteinExistence type="predicted"/>
<dbReference type="EMBL" id="VUJU01001893">
    <property type="protein sequence ID" value="KAF0763390.1"/>
    <property type="molecule type" value="Genomic_DNA"/>
</dbReference>
<dbReference type="InterPro" id="IPR002110">
    <property type="entry name" value="Ankyrin_rpt"/>
</dbReference>
<dbReference type="InterPro" id="IPR036770">
    <property type="entry name" value="Ankyrin_rpt-contain_sf"/>
</dbReference>
<name>A0A6G0YZL7_APHCR</name>
<gene>
    <name evidence="3" type="ORF">FWK35_00014114</name>
</gene>
<dbReference type="PANTHER" id="PTHR24171">
    <property type="entry name" value="ANKYRIN REPEAT DOMAIN-CONTAINING PROTEIN 39-RELATED"/>
    <property type="match status" value="1"/>
</dbReference>
<evidence type="ECO:0000313" key="4">
    <source>
        <dbReference type="Proteomes" id="UP000478052"/>
    </source>
</evidence>
<dbReference type="Pfam" id="PF12796">
    <property type="entry name" value="Ank_2"/>
    <property type="match status" value="1"/>
</dbReference>
<evidence type="ECO:0000256" key="1">
    <source>
        <dbReference type="ARBA" id="ARBA00022737"/>
    </source>
</evidence>
<dbReference type="SUPFAM" id="SSF48403">
    <property type="entry name" value="Ankyrin repeat"/>
    <property type="match status" value="1"/>
</dbReference>
<protein>
    <submittedName>
        <fullName evidence="3">Glycerophosphodiester phosphodiesterase GDE1 isoform X1</fullName>
    </submittedName>
</protein>
<keyword evidence="2" id="KW-0040">ANK repeat</keyword>
<evidence type="ECO:0000256" key="2">
    <source>
        <dbReference type="ARBA" id="ARBA00023043"/>
    </source>
</evidence>
<keyword evidence="4" id="KW-1185">Reference proteome</keyword>
<accession>A0A6G0YZL7</accession>
<dbReference type="Gene3D" id="1.25.40.20">
    <property type="entry name" value="Ankyrin repeat-containing domain"/>
    <property type="match status" value="1"/>
</dbReference>
<dbReference type="Proteomes" id="UP000478052">
    <property type="component" value="Unassembled WGS sequence"/>
</dbReference>
<evidence type="ECO:0000313" key="3">
    <source>
        <dbReference type="EMBL" id="KAF0763390.1"/>
    </source>
</evidence>
<sequence>MGGKKIHIMTMDKSLAKEMFFNSCKNGDLNTIKINLFHNVSPFSLDKYGNNALHLASMNNQPKVLEYLLKTVKTYKSNFQNKIGRTALNIAAAQGAYECIEVLLNYFHCDINSTDKIFLNSPLHWCVTSKCIKGVKKLLDVGADFTSVNKFGKTPLQLAKTTCLDIFQLIDNFIKNKNKDQCLQTTPHINNDIENIETKTKTISKSSNLSQFKITNDKSKSNSKIFDKTVNQQCSNCETILDPNLTSNNGDESFYLDISKLKHGDNSVLKLLEKSIEPVDETSFVSSILNSGKVIQLTEAGILALEYTKNEINTPIPDRLVQSFLNTSQQYNENENHLDNENIEKDTESGSITLSRGLKRLKSPQPCSKRFKYTESTKITEFESLLDQLSSKLTKTVPRVYNSNSYCPQSLSTAESSTMRNNEVCKNQLVCVNSDINAQPKWVDDLMCLFHKLDNSDIVENKPIDLS</sequence>
<organism evidence="3 4">
    <name type="scientific">Aphis craccivora</name>
    <name type="common">Cowpea aphid</name>
    <dbReference type="NCBI Taxonomy" id="307492"/>
    <lineage>
        <taxon>Eukaryota</taxon>
        <taxon>Metazoa</taxon>
        <taxon>Ecdysozoa</taxon>
        <taxon>Arthropoda</taxon>
        <taxon>Hexapoda</taxon>
        <taxon>Insecta</taxon>
        <taxon>Pterygota</taxon>
        <taxon>Neoptera</taxon>
        <taxon>Paraneoptera</taxon>
        <taxon>Hemiptera</taxon>
        <taxon>Sternorrhyncha</taxon>
        <taxon>Aphidomorpha</taxon>
        <taxon>Aphidoidea</taxon>
        <taxon>Aphididae</taxon>
        <taxon>Aphidini</taxon>
        <taxon>Aphis</taxon>
        <taxon>Aphis</taxon>
    </lineage>
</organism>